<sequence>MYKKTSLFIFSLVGLISLFLPYNKVIIIGCGLDGGGSIDYYYDPFIKYLFDFFTFPSITYLDIFEFLAFILVIFSLVFSPVLLFFNRKNISLLLIVLTLGLMFISFYNSYDMLGYGYYIILLQQSVLLVLAIIFKKQNITFTKIKDYGIK</sequence>
<feature type="transmembrane region" description="Helical" evidence="1">
    <location>
        <begin position="7"/>
        <end position="27"/>
    </location>
</feature>
<evidence type="ECO:0000256" key="1">
    <source>
        <dbReference type="SAM" id="Phobius"/>
    </source>
</evidence>
<organism evidence="2 3">
    <name type="scientific">Flavobacterium alvei</name>
    <dbReference type="NCBI Taxonomy" id="2080416"/>
    <lineage>
        <taxon>Bacteria</taxon>
        <taxon>Pseudomonadati</taxon>
        <taxon>Bacteroidota</taxon>
        <taxon>Flavobacteriia</taxon>
        <taxon>Flavobacteriales</taxon>
        <taxon>Flavobacteriaceae</taxon>
        <taxon>Flavobacterium</taxon>
    </lineage>
</organism>
<keyword evidence="1" id="KW-0812">Transmembrane</keyword>
<dbReference type="RefSeq" id="WP_103805723.1">
    <property type="nucleotide sequence ID" value="NZ_PQVG01000004.1"/>
</dbReference>
<name>A0A2S5AB96_9FLAO</name>
<dbReference type="Proteomes" id="UP000237310">
    <property type="component" value="Unassembled WGS sequence"/>
</dbReference>
<proteinExistence type="predicted"/>
<protein>
    <submittedName>
        <fullName evidence="2">Uncharacterized protein</fullName>
    </submittedName>
</protein>
<dbReference type="EMBL" id="PQVG01000004">
    <property type="protein sequence ID" value="POY39835.1"/>
    <property type="molecule type" value="Genomic_DNA"/>
</dbReference>
<gene>
    <name evidence="2" type="ORF">C3L50_08365</name>
</gene>
<keyword evidence="3" id="KW-1185">Reference proteome</keyword>
<keyword evidence="1" id="KW-0472">Membrane</keyword>
<feature type="transmembrane region" description="Helical" evidence="1">
    <location>
        <begin position="92"/>
        <end position="109"/>
    </location>
</feature>
<feature type="transmembrane region" description="Helical" evidence="1">
    <location>
        <begin position="63"/>
        <end position="85"/>
    </location>
</feature>
<accession>A0A2S5AB96</accession>
<comment type="caution">
    <text evidence="2">The sequence shown here is derived from an EMBL/GenBank/DDBJ whole genome shotgun (WGS) entry which is preliminary data.</text>
</comment>
<reference evidence="2 3" key="1">
    <citation type="submission" date="2018-01" db="EMBL/GenBank/DDBJ databases">
        <authorList>
            <person name="Gaut B.S."/>
            <person name="Morton B.R."/>
            <person name="Clegg M.T."/>
            <person name="Duvall M.R."/>
        </authorList>
    </citation>
    <scope>NUCLEOTIDE SEQUENCE [LARGE SCALE GENOMIC DNA]</scope>
    <source>
        <strain evidence="2 3">HR-AY</strain>
    </source>
</reference>
<dbReference type="OrthoDB" id="1366634at2"/>
<evidence type="ECO:0000313" key="2">
    <source>
        <dbReference type="EMBL" id="POY39835.1"/>
    </source>
</evidence>
<dbReference type="AlphaFoldDB" id="A0A2S5AB96"/>
<evidence type="ECO:0000313" key="3">
    <source>
        <dbReference type="Proteomes" id="UP000237310"/>
    </source>
</evidence>
<feature type="transmembrane region" description="Helical" evidence="1">
    <location>
        <begin position="115"/>
        <end position="134"/>
    </location>
</feature>
<keyword evidence="1" id="KW-1133">Transmembrane helix</keyword>